<evidence type="ECO:0008006" key="3">
    <source>
        <dbReference type="Google" id="ProtNLM"/>
    </source>
</evidence>
<dbReference type="OrthoDB" id="118695at2"/>
<dbReference type="GO" id="GO:0030638">
    <property type="term" value="P:polyketide metabolic process"/>
    <property type="evidence" value="ECO:0007669"/>
    <property type="project" value="InterPro"/>
</dbReference>
<dbReference type="AlphaFoldDB" id="A0A066RLW8"/>
<dbReference type="Gene3D" id="3.10.450.50">
    <property type="match status" value="1"/>
</dbReference>
<proteinExistence type="predicted"/>
<evidence type="ECO:0000313" key="2">
    <source>
        <dbReference type="Proteomes" id="UP000027192"/>
    </source>
</evidence>
<comment type="caution">
    <text evidence="1">The sequence shown here is derived from an EMBL/GenBank/DDBJ whole genome shotgun (WGS) entry which is preliminary data.</text>
</comment>
<sequence>MTTREWVDAWFQEIWANADSDSLTRFVSDPFTFHLSGGRKHQVTHESYLSYLQLWRQKFKSVVFSISDIVCQPPLTVVRYRCQAQYQGGWLNIPGKKQVIQMTGMIQFRQEAGFITECWLEDSSFDLYQQLTGYLK</sequence>
<keyword evidence="2" id="KW-1185">Reference proteome</keyword>
<name>A0A066RLW8_9GAMM</name>
<dbReference type="InterPro" id="IPR032710">
    <property type="entry name" value="NTF2-like_dom_sf"/>
</dbReference>
<reference evidence="1 2" key="1">
    <citation type="submission" date="2014-04" db="EMBL/GenBank/DDBJ databases">
        <title>Draft genome sequence of Photobacterium halotolerans S2753: a solonamide, ngercheumicin and holomycin producer.</title>
        <authorList>
            <person name="Machado H.R."/>
            <person name="Gram L."/>
        </authorList>
    </citation>
    <scope>NUCLEOTIDE SEQUENCE [LARGE SCALE GENOMIC DNA]</scope>
    <source>
        <strain evidence="1 2">S2753</strain>
    </source>
</reference>
<dbReference type="Pfam" id="PF07366">
    <property type="entry name" value="SnoaL"/>
    <property type="match status" value="1"/>
</dbReference>
<dbReference type="RefSeq" id="WP_036752837.1">
    <property type="nucleotide sequence ID" value="NZ_JAGSGC010000010.1"/>
</dbReference>
<dbReference type="SUPFAM" id="SSF54427">
    <property type="entry name" value="NTF2-like"/>
    <property type="match status" value="1"/>
</dbReference>
<protein>
    <recommendedName>
        <fullName evidence="3">SnoaL-like polyketide cyclase</fullName>
    </recommendedName>
</protein>
<accession>A0A066RLW8</accession>
<organism evidence="1 2">
    <name type="scientific">Photobacterium galatheae</name>
    <dbReference type="NCBI Taxonomy" id="1654360"/>
    <lineage>
        <taxon>Bacteria</taxon>
        <taxon>Pseudomonadati</taxon>
        <taxon>Pseudomonadota</taxon>
        <taxon>Gammaproteobacteria</taxon>
        <taxon>Vibrionales</taxon>
        <taxon>Vibrionaceae</taxon>
        <taxon>Photobacterium</taxon>
    </lineage>
</organism>
<dbReference type="Proteomes" id="UP000027192">
    <property type="component" value="Unassembled WGS sequence"/>
</dbReference>
<evidence type="ECO:0000313" key="1">
    <source>
        <dbReference type="EMBL" id="KDM91344.1"/>
    </source>
</evidence>
<dbReference type="EMBL" id="JMIB01000023">
    <property type="protein sequence ID" value="KDM91344.1"/>
    <property type="molecule type" value="Genomic_DNA"/>
</dbReference>
<gene>
    <name evidence="1" type="ORF">EA58_12320</name>
</gene>
<dbReference type="STRING" id="1654360.EA58_12320"/>
<dbReference type="InterPro" id="IPR009959">
    <property type="entry name" value="Cyclase_SnoaL-like"/>
</dbReference>